<feature type="compositionally biased region" description="Pro residues" evidence="1">
    <location>
        <begin position="130"/>
        <end position="140"/>
    </location>
</feature>
<organism evidence="2 3">
    <name type="scientific">Solibaculum intestinale</name>
    <dbReference type="NCBI Taxonomy" id="3133165"/>
    <lineage>
        <taxon>Bacteria</taxon>
        <taxon>Bacillati</taxon>
        <taxon>Bacillota</taxon>
        <taxon>Clostridia</taxon>
        <taxon>Eubacteriales</taxon>
        <taxon>Oscillospiraceae</taxon>
        <taxon>Solibaculum</taxon>
    </lineage>
</organism>
<feature type="compositionally biased region" description="Polar residues" evidence="1">
    <location>
        <begin position="53"/>
        <end position="77"/>
    </location>
</feature>
<feature type="compositionally biased region" description="Low complexity" evidence="1">
    <location>
        <begin position="89"/>
        <end position="98"/>
    </location>
</feature>
<dbReference type="RefSeq" id="WP_349219182.1">
    <property type="nucleotide sequence ID" value="NZ_JBBMFD010000009.1"/>
</dbReference>
<feature type="compositionally biased region" description="Low complexity" evidence="1">
    <location>
        <begin position="111"/>
        <end position="129"/>
    </location>
</feature>
<accession>A0ABV1DZQ9</accession>
<sequence>MAVMLLLGIAGCGNQNTPESSTSSLPSGTSSAFMLVERSGQDSESASSDDRSTAGNPDPTFSSKGSDTSRESSQISEGSKPGYREDLSHLSSRQSSDQGSGGEMHPPSSNPPSSSESSDSHGGWGSSPSAPDPSSSPPAPSESSEASPSSSATPEPDPIPDDLKPYVYPFDIAAIQSDLIRYGETLGMVHRPTHPDGTFRTPDNCSWWNPYTLSASSKNPALVRRQLYEMVEYDKNKWGLQDFAIYIEGSGGQYLVYMLH</sequence>
<evidence type="ECO:0000313" key="2">
    <source>
        <dbReference type="EMBL" id="MEQ2440547.1"/>
    </source>
</evidence>
<dbReference type="EMBL" id="JBBMFD010000009">
    <property type="protein sequence ID" value="MEQ2440547.1"/>
    <property type="molecule type" value="Genomic_DNA"/>
</dbReference>
<keyword evidence="3" id="KW-1185">Reference proteome</keyword>
<evidence type="ECO:0000256" key="1">
    <source>
        <dbReference type="SAM" id="MobiDB-lite"/>
    </source>
</evidence>
<evidence type="ECO:0000313" key="3">
    <source>
        <dbReference type="Proteomes" id="UP001489509"/>
    </source>
</evidence>
<gene>
    <name evidence="2" type="ORF">WMO26_06890</name>
</gene>
<feature type="region of interest" description="Disordered" evidence="1">
    <location>
        <begin position="12"/>
        <end position="164"/>
    </location>
</feature>
<reference evidence="2 3" key="1">
    <citation type="submission" date="2024-03" db="EMBL/GenBank/DDBJ databases">
        <title>Human intestinal bacterial collection.</title>
        <authorList>
            <person name="Pauvert C."/>
            <person name="Hitch T.C.A."/>
            <person name="Clavel T."/>
        </authorList>
    </citation>
    <scope>NUCLEOTIDE SEQUENCE [LARGE SCALE GENOMIC DNA]</scope>
    <source>
        <strain evidence="2 3">CLA-JM-H44</strain>
    </source>
</reference>
<name>A0ABV1DZQ9_9FIRM</name>
<dbReference type="Proteomes" id="UP001489509">
    <property type="component" value="Unassembled WGS sequence"/>
</dbReference>
<comment type="caution">
    <text evidence="2">The sequence shown here is derived from an EMBL/GenBank/DDBJ whole genome shotgun (WGS) entry which is preliminary data.</text>
</comment>
<feature type="compositionally biased region" description="Low complexity" evidence="1">
    <location>
        <begin position="17"/>
        <end position="31"/>
    </location>
</feature>
<evidence type="ECO:0008006" key="4">
    <source>
        <dbReference type="Google" id="ProtNLM"/>
    </source>
</evidence>
<feature type="compositionally biased region" description="Low complexity" evidence="1">
    <location>
        <begin position="141"/>
        <end position="154"/>
    </location>
</feature>
<proteinExistence type="predicted"/>
<protein>
    <recommendedName>
        <fullName evidence="4">Lipoprotein</fullName>
    </recommendedName>
</protein>